<name>A0A5J9SUF0_9POAL</name>
<keyword evidence="8" id="KW-1185">Reference proteome</keyword>
<dbReference type="PRINTS" id="PR00682">
    <property type="entry name" value="IPNSYNTHASE"/>
</dbReference>
<dbReference type="Pfam" id="PF14226">
    <property type="entry name" value="DIOX_N"/>
    <property type="match status" value="1"/>
</dbReference>
<feature type="domain" description="Fe2OG dioxygenase" evidence="6">
    <location>
        <begin position="202"/>
        <end position="311"/>
    </location>
</feature>
<proteinExistence type="inferred from homology"/>
<keyword evidence="3 5" id="KW-0560">Oxidoreductase</keyword>
<organism evidence="7 8">
    <name type="scientific">Eragrostis curvula</name>
    <name type="common">weeping love grass</name>
    <dbReference type="NCBI Taxonomy" id="38414"/>
    <lineage>
        <taxon>Eukaryota</taxon>
        <taxon>Viridiplantae</taxon>
        <taxon>Streptophyta</taxon>
        <taxon>Embryophyta</taxon>
        <taxon>Tracheophyta</taxon>
        <taxon>Spermatophyta</taxon>
        <taxon>Magnoliopsida</taxon>
        <taxon>Liliopsida</taxon>
        <taxon>Poales</taxon>
        <taxon>Poaceae</taxon>
        <taxon>PACMAD clade</taxon>
        <taxon>Chloridoideae</taxon>
        <taxon>Eragrostideae</taxon>
        <taxon>Eragrostidinae</taxon>
        <taxon>Eragrostis</taxon>
    </lineage>
</organism>
<dbReference type="InterPro" id="IPR026992">
    <property type="entry name" value="DIOX_N"/>
</dbReference>
<keyword evidence="4 5" id="KW-0408">Iron</keyword>
<dbReference type="InterPro" id="IPR044861">
    <property type="entry name" value="IPNS-like_FE2OG_OXY"/>
</dbReference>
<evidence type="ECO:0000259" key="6">
    <source>
        <dbReference type="PROSITE" id="PS51471"/>
    </source>
</evidence>
<dbReference type="Proteomes" id="UP000324897">
    <property type="component" value="Unassembled WGS sequence"/>
</dbReference>
<dbReference type="PANTHER" id="PTHR10209">
    <property type="entry name" value="OXIDOREDUCTASE, 2OG-FE II OXYGENASE FAMILY PROTEIN"/>
    <property type="match status" value="1"/>
</dbReference>
<dbReference type="FunFam" id="2.60.120.330:FF:000026">
    <property type="entry name" value="DIBOA-glucoside dioxygenase BX6"/>
    <property type="match status" value="1"/>
</dbReference>
<sequence>MAAADSYDIAAALAEFHESGGGVRHLVESGITFVPRLFLVPDSLLPPPAVADFAIPTVDLSLPRSNTIALIGAAARSSGFFHVTNHGVPASTIAAAISAARAFHELPLHERSAFYSVTPVSDVAYSTNPHPPDQLNAPALPWRDTLSLCFLPPEPDLGSLPPTCRDALLEYHRSLMEFGRSMTALLSEALGVGAERLEQAMQVEARLMGCHYYPPCPEPARVVGGRRHTDPSLFTVLVQDSVGGLQVRQHCDDAGGDGEWVDVAPVPGAILINIGDVLKVVSNEEFKSVEHRVMVKSTQVARVSIALFFNPAKCDESDLFGPLLELVTDERPARYQRITFPEFMNFRRVSGHGRT</sequence>
<evidence type="ECO:0000313" key="7">
    <source>
        <dbReference type="EMBL" id="TVU02665.1"/>
    </source>
</evidence>
<dbReference type="PROSITE" id="PS51471">
    <property type="entry name" value="FE2OG_OXY"/>
    <property type="match status" value="1"/>
</dbReference>
<keyword evidence="2 5" id="KW-0479">Metal-binding</keyword>
<comment type="similarity">
    <text evidence="1 5">Belongs to the iron/ascorbate-dependent oxidoreductase family.</text>
</comment>
<reference evidence="7 8" key="1">
    <citation type="journal article" date="2019" name="Sci. Rep.">
        <title>A high-quality genome of Eragrostis curvula grass provides insights into Poaceae evolution and supports new strategies to enhance forage quality.</title>
        <authorList>
            <person name="Carballo J."/>
            <person name="Santos B.A.C.M."/>
            <person name="Zappacosta D."/>
            <person name="Garbus I."/>
            <person name="Selva J.P."/>
            <person name="Gallo C.A."/>
            <person name="Diaz A."/>
            <person name="Albertini E."/>
            <person name="Caccamo M."/>
            <person name="Echenique V."/>
        </authorList>
    </citation>
    <scope>NUCLEOTIDE SEQUENCE [LARGE SCALE GENOMIC DNA]</scope>
    <source>
        <strain evidence="8">cv. Victoria</strain>
        <tissue evidence="7">Leaf</tissue>
    </source>
</reference>
<evidence type="ECO:0000256" key="5">
    <source>
        <dbReference type="RuleBase" id="RU003682"/>
    </source>
</evidence>
<dbReference type="GO" id="GO:0051213">
    <property type="term" value="F:dioxygenase activity"/>
    <property type="evidence" value="ECO:0007669"/>
    <property type="project" value="UniProtKB-ARBA"/>
</dbReference>
<dbReference type="InterPro" id="IPR005123">
    <property type="entry name" value="Oxoglu/Fe-dep_dioxygenase_dom"/>
</dbReference>
<dbReference type="EMBL" id="RWGY01000294">
    <property type="protein sequence ID" value="TVU02665.1"/>
    <property type="molecule type" value="Genomic_DNA"/>
</dbReference>
<gene>
    <name evidence="7" type="ORF">EJB05_51826</name>
</gene>
<evidence type="ECO:0000256" key="1">
    <source>
        <dbReference type="ARBA" id="ARBA00008056"/>
    </source>
</evidence>
<dbReference type="OrthoDB" id="642916at2759"/>
<dbReference type="AlphaFoldDB" id="A0A5J9SUF0"/>
<accession>A0A5J9SUF0</accession>
<dbReference type="PANTHER" id="PTHR10209:SF662">
    <property type="entry name" value="OS01G0536400 PROTEIN"/>
    <property type="match status" value="1"/>
</dbReference>
<dbReference type="Pfam" id="PF03171">
    <property type="entry name" value="2OG-FeII_Oxy"/>
    <property type="match status" value="1"/>
</dbReference>
<dbReference type="GO" id="GO:0046872">
    <property type="term" value="F:metal ion binding"/>
    <property type="evidence" value="ECO:0007669"/>
    <property type="project" value="UniProtKB-KW"/>
</dbReference>
<dbReference type="Gene3D" id="2.60.120.330">
    <property type="entry name" value="B-lactam Antibiotic, Isopenicillin N Synthase, Chain"/>
    <property type="match status" value="1"/>
</dbReference>
<comment type="caution">
    <text evidence="7">The sequence shown here is derived from an EMBL/GenBank/DDBJ whole genome shotgun (WGS) entry which is preliminary data.</text>
</comment>
<dbReference type="InterPro" id="IPR027443">
    <property type="entry name" value="IPNS-like_sf"/>
</dbReference>
<dbReference type="SUPFAM" id="SSF51197">
    <property type="entry name" value="Clavaminate synthase-like"/>
    <property type="match status" value="1"/>
</dbReference>
<evidence type="ECO:0000256" key="4">
    <source>
        <dbReference type="ARBA" id="ARBA00023004"/>
    </source>
</evidence>
<protein>
    <recommendedName>
        <fullName evidence="6">Fe2OG dioxygenase domain-containing protein</fullName>
    </recommendedName>
</protein>
<evidence type="ECO:0000313" key="8">
    <source>
        <dbReference type="Proteomes" id="UP000324897"/>
    </source>
</evidence>
<dbReference type="Gramene" id="TVU02665">
    <property type="protein sequence ID" value="TVU02665"/>
    <property type="gene ID" value="EJB05_51826"/>
</dbReference>
<evidence type="ECO:0000256" key="3">
    <source>
        <dbReference type="ARBA" id="ARBA00023002"/>
    </source>
</evidence>
<evidence type="ECO:0000256" key="2">
    <source>
        <dbReference type="ARBA" id="ARBA00022723"/>
    </source>
</evidence>